<dbReference type="Gene3D" id="1.10.238.10">
    <property type="entry name" value="EF-hand"/>
    <property type="match status" value="1"/>
</dbReference>
<keyword evidence="3" id="KW-0106">Calcium</keyword>
<dbReference type="InterPro" id="IPR002048">
    <property type="entry name" value="EF_hand_dom"/>
</dbReference>
<dbReference type="Proteomes" id="UP001057375">
    <property type="component" value="Unassembled WGS sequence"/>
</dbReference>
<organism evidence="5 6">
    <name type="scientific">Aduncisulcus paluster</name>
    <dbReference type="NCBI Taxonomy" id="2918883"/>
    <lineage>
        <taxon>Eukaryota</taxon>
        <taxon>Metamonada</taxon>
        <taxon>Carpediemonas-like organisms</taxon>
        <taxon>Aduncisulcus</taxon>
    </lineage>
</organism>
<sequence>MGNSESAPVLSKKDIKDLMGYTPFGEQEIKNLFDSFTRFAKFDADAKEYVMSLSVFKEVMGLDDGPLSTRVFSVLDADKSGALDFREYAIGVGFFRQGGSQMDKLKFAFRIFDIDGDGTIERSELGELVAASAMQHGVKMKPKAVEEAVDAFFSLSDGDGDGGITFAEFQKLNAKHPEILEALSVVPEAKK</sequence>
<evidence type="ECO:0000313" key="5">
    <source>
        <dbReference type="EMBL" id="GKT23232.1"/>
    </source>
</evidence>
<dbReference type="PANTHER" id="PTHR45942">
    <property type="entry name" value="PROTEIN PHOSPATASE 3 REGULATORY SUBUNIT B ALPHA ISOFORM TYPE 1"/>
    <property type="match status" value="1"/>
</dbReference>
<dbReference type="SMART" id="SM00054">
    <property type="entry name" value="EFh"/>
    <property type="match status" value="3"/>
</dbReference>
<feature type="domain" description="EF-hand" evidence="4">
    <location>
        <begin position="100"/>
        <end position="135"/>
    </location>
</feature>
<feature type="domain" description="EF-hand" evidence="4">
    <location>
        <begin position="144"/>
        <end position="179"/>
    </location>
</feature>
<reference evidence="5" key="1">
    <citation type="submission" date="2022-03" db="EMBL/GenBank/DDBJ databases">
        <title>Draft genome sequence of Aduncisulcus paluster, a free-living microaerophilic Fornicata.</title>
        <authorList>
            <person name="Yuyama I."/>
            <person name="Kume K."/>
            <person name="Tamura T."/>
            <person name="Inagaki Y."/>
            <person name="Hashimoto T."/>
        </authorList>
    </citation>
    <scope>NUCLEOTIDE SEQUENCE</scope>
    <source>
        <strain evidence="5">NY0171</strain>
    </source>
</reference>
<accession>A0ABQ5K3Z5</accession>
<gene>
    <name evidence="5" type="ORF">ADUPG1_012363</name>
</gene>
<dbReference type="InterPro" id="IPR011992">
    <property type="entry name" value="EF-hand-dom_pair"/>
</dbReference>
<dbReference type="Pfam" id="PF13202">
    <property type="entry name" value="EF-hand_5"/>
    <property type="match status" value="1"/>
</dbReference>
<evidence type="ECO:0000313" key="6">
    <source>
        <dbReference type="Proteomes" id="UP001057375"/>
    </source>
</evidence>
<dbReference type="EMBL" id="BQXS01012451">
    <property type="protein sequence ID" value="GKT23232.1"/>
    <property type="molecule type" value="Genomic_DNA"/>
</dbReference>
<proteinExistence type="predicted"/>
<dbReference type="PROSITE" id="PS00018">
    <property type="entry name" value="EF_HAND_1"/>
    <property type="match status" value="2"/>
</dbReference>
<comment type="caution">
    <text evidence="5">The sequence shown here is derived from an EMBL/GenBank/DDBJ whole genome shotgun (WGS) entry which is preliminary data.</text>
</comment>
<evidence type="ECO:0000259" key="4">
    <source>
        <dbReference type="PROSITE" id="PS50222"/>
    </source>
</evidence>
<keyword evidence="6" id="KW-1185">Reference proteome</keyword>
<evidence type="ECO:0000256" key="1">
    <source>
        <dbReference type="ARBA" id="ARBA00022723"/>
    </source>
</evidence>
<evidence type="ECO:0000256" key="2">
    <source>
        <dbReference type="ARBA" id="ARBA00022737"/>
    </source>
</evidence>
<name>A0ABQ5K3Z5_9EUKA</name>
<dbReference type="PRINTS" id="PR00450">
    <property type="entry name" value="RECOVERIN"/>
</dbReference>
<keyword evidence="1" id="KW-0479">Metal-binding</keyword>
<evidence type="ECO:0000256" key="3">
    <source>
        <dbReference type="ARBA" id="ARBA00022837"/>
    </source>
</evidence>
<keyword evidence="2" id="KW-0677">Repeat</keyword>
<dbReference type="InterPro" id="IPR018247">
    <property type="entry name" value="EF_Hand_1_Ca_BS"/>
</dbReference>
<dbReference type="PROSITE" id="PS50222">
    <property type="entry name" value="EF_HAND_2"/>
    <property type="match status" value="2"/>
</dbReference>
<dbReference type="SUPFAM" id="SSF47473">
    <property type="entry name" value="EF-hand"/>
    <property type="match status" value="1"/>
</dbReference>
<dbReference type="Pfam" id="PF13499">
    <property type="entry name" value="EF-hand_7"/>
    <property type="match status" value="1"/>
</dbReference>
<protein>
    <submittedName>
        <fullName evidence="5">Calcineurin B protein like protein</fullName>
    </submittedName>
</protein>
<dbReference type="CDD" id="cd00051">
    <property type="entry name" value="EFh"/>
    <property type="match status" value="1"/>
</dbReference>